<feature type="region of interest" description="Disordered" evidence="1">
    <location>
        <begin position="53"/>
        <end position="73"/>
    </location>
</feature>
<dbReference type="Proteomes" id="UP000035642">
    <property type="component" value="Unassembled WGS sequence"/>
</dbReference>
<dbReference type="AlphaFoldDB" id="A0A0K0CZR6"/>
<proteinExistence type="predicted"/>
<keyword evidence="2" id="KW-1185">Reference proteome</keyword>
<protein>
    <submittedName>
        <fullName evidence="3">Ovule protein</fullName>
    </submittedName>
</protein>
<reference evidence="2" key="1">
    <citation type="submission" date="2012-09" db="EMBL/GenBank/DDBJ databases">
        <authorList>
            <person name="Martin A.A."/>
        </authorList>
    </citation>
    <scope>NUCLEOTIDE SEQUENCE</scope>
</reference>
<accession>A0A0K0CZR6</accession>
<evidence type="ECO:0000313" key="3">
    <source>
        <dbReference type="WBParaSite" id="ACAC_0000324801-mRNA-1"/>
    </source>
</evidence>
<evidence type="ECO:0000256" key="1">
    <source>
        <dbReference type="SAM" id="MobiDB-lite"/>
    </source>
</evidence>
<name>A0A0K0CZR6_ANGCA</name>
<organism evidence="2 3">
    <name type="scientific">Angiostrongylus cantonensis</name>
    <name type="common">Rat lungworm</name>
    <dbReference type="NCBI Taxonomy" id="6313"/>
    <lineage>
        <taxon>Eukaryota</taxon>
        <taxon>Metazoa</taxon>
        <taxon>Ecdysozoa</taxon>
        <taxon>Nematoda</taxon>
        <taxon>Chromadorea</taxon>
        <taxon>Rhabditida</taxon>
        <taxon>Rhabditina</taxon>
        <taxon>Rhabditomorpha</taxon>
        <taxon>Strongyloidea</taxon>
        <taxon>Metastrongylidae</taxon>
        <taxon>Angiostrongylus</taxon>
    </lineage>
</organism>
<dbReference type="STRING" id="6313.A0A0K0CZR6"/>
<reference evidence="3" key="2">
    <citation type="submission" date="2017-02" db="UniProtKB">
        <authorList>
            <consortium name="WormBaseParasite"/>
        </authorList>
    </citation>
    <scope>IDENTIFICATION</scope>
</reference>
<sequence>LKKDPSHCIFQKKEHDAVFNDPTLLWGHLVPGDQFRFNLRRLPPIPDQIYSTPYSGSPLPYPPPPGASMPVTPQSTFRHALHQETPTMKKANVDNAKLFRKDKLVAQK</sequence>
<evidence type="ECO:0000313" key="2">
    <source>
        <dbReference type="Proteomes" id="UP000035642"/>
    </source>
</evidence>
<dbReference type="WBParaSite" id="ACAC_0000324801-mRNA-1">
    <property type="protein sequence ID" value="ACAC_0000324801-mRNA-1"/>
    <property type="gene ID" value="ACAC_0000324801"/>
</dbReference>